<dbReference type="Gene3D" id="3.30.460.10">
    <property type="entry name" value="Beta Polymerase, domain 2"/>
    <property type="match status" value="1"/>
</dbReference>
<keyword evidence="3" id="KW-0819">tRNA processing</keyword>
<evidence type="ECO:0000313" key="14">
    <source>
        <dbReference type="EMBL" id="CAI2718577.1"/>
    </source>
</evidence>
<evidence type="ECO:0000256" key="4">
    <source>
        <dbReference type="ARBA" id="ARBA00022695"/>
    </source>
</evidence>
<keyword evidence="7" id="KW-0692">RNA repair</keyword>
<feature type="domain" description="tRNA nucleotidyltransferase/poly(A) polymerase RNA and SrmB- binding" evidence="13">
    <location>
        <begin position="163"/>
        <end position="222"/>
    </location>
</feature>
<evidence type="ECO:0000256" key="6">
    <source>
        <dbReference type="ARBA" id="ARBA00022741"/>
    </source>
</evidence>
<keyword evidence="15" id="KW-1185">Reference proteome</keyword>
<keyword evidence="9" id="KW-0460">Magnesium</keyword>
<evidence type="ECO:0000313" key="15">
    <source>
        <dbReference type="Proteomes" id="UP001157733"/>
    </source>
</evidence>
<dbReference type="SUPFAM" id="SSF81301">
    <property type="entry name" value="Nucleotidyltransferase"/>
    <property type="match status" value="1"/>
</dbReference>
<keyword evidence="10 11" id="KW-0694">RNA-binding</keyword>
<dbReference type="EMBL" id="OX336137">
    <property type="protein sequence ID" value="CAI2718577.1"/>
    <property type="molecule type" value="Genomic_DNA"/>
</dbReference>
<accession>A0ABN8W0E8</accession>
<evidence type="ECO:0000256" key="3">
    <source>
        <dbReference type="ARBA" id="ARBA00022694"/>
    </source>
</evidence>
<organism evidence="14 15">
    <name type="scientific">Nitrospina watsonii</name>
    <dbReference type="NCBI Taxonomy" id="1323948"/>
    <lineage>
        <taxon>Bacteria</taxon>
        <taxon>Pseudomonadati</taxon>
        <taxon>Nitrospinota/Tectimicrobiota group</taxon>
        <taxon>Nitrospinota</taxon>
        <taxon>Nitrospinia</taxon>
        <taxon>Nitrospinales</taxon>
        <taxon>Nitrospinaceae</taxon>
        <taxon>Nitrospina</taxon>
    </lineage>
</organism>
<dbReference type="SUPFAM" id="SSF81891">
    <property type="entry name" value="Poly A polymerase C-terminal region-like"/>
    <property type="match status" value="1"/>
</dbReference>
<dbReference type="Pfam" id="PF12627">
    <property type="entry name" value="PolyA_pol_RNAbd"/>
    <property type="match status" value="1"/>
</dbReference>
<dbReference type="InterPro" id="IPR002646">
    <property type="entry name" value="PolA_pol_head_dom"/>
</dbReference>
<evidence type="ECO:0000256" key="9">
    <source>
        <dbReference type="ARBA" id="ARBA00022842"/>
    </source>
</evidence>
<dbReference type="GO" id="GO:0016779">
    <property type="term" value="F:nucleotidyltransferase activity"/>
    <property type="evidence" value="ECO:0007669"/>
    <property type="project" value="UniProtKB-KW"/>
</dbReference>
<keyword evidence="4 14" id="KW-0548">Nucleotidyltransferase</keyword>
<protein>
    <submittedName>
        <fullName evidence="14">tRNA nucleotidyltransferase, CC-adding</fullName>
        <ecNumber evidence="14">2.7.7.-</ecNumber>
    </submittedName>
</protein>
<dbReference type="PANTHER" id="PTHR47545:SF1">
    <property type="entry name" value="MULTIFUNCTIONAL CCA PROTEIN"/>
    <property type="match status" value="1"/>
</dbReference>
<dbReference type="PANTHER" id="PTHR47545">
    <property type="entry name" value="MULTIFUNCTIONAL CCA PROTEIN"/>
    <property type="match status" value="1"/>
</dbReference>
<keyword evidence="2 11" id="KW-0808">Transferase</keyword>
<dbReference type="Gene3D" id="1.10.3090.10">
    <property type="entry name" value="cca-adding enzyme, domain 2"/>
    <property type="match status" value="1"/>
</dbReference>
<evidence type="ECO:0000259" key="13">
    <source>
        <dbReference type="Pfam" id="PF12627"/>
    </source>
</evidence>
<feature type="domain" description="Poly A polymerase head" evidence="12">
    <location>
        <begin position="21"/>
        <end position="138"/>
    </location>
</feature>
<dbReference type="Pfam" id="PF01743">
    <property type="entry name" value="PolyA_pol"/>
    <property type="match status" value="1"/>
</dbReference>
<dbReference type="InterPro" id="IPR032828">
    <property type="entry name" value="PolyA_RNA-bd"/>
</dbReference>
<keyword evidence="8" id="KW-0067">ATP-binding</keyword>
<name>A0ABN8W0E8_9BACT</name>
<evidence type="ECO:0000256" key="8">
    <source>
        <dbReference type="ARBA" id="ARBA00022840"/>
    </source>
</evidence>
<reference evidence="14 15" key="1">
    <citation type="submission" date="2022-09" db="EMBL/GenBank/DDBJ databases">
        <authorList>
            <person name="Kop L."/>
        </authorList>
    </citation>
    <scope>NUCLEOTIDE SEQUENCE [LARGE SCALE GENOMIC DNA]</scope>
    <source>
        <strain evidence="14 15">347</strain>
    </source>
</reference>
<evidence type="ECO:0000256" key="7">
    <source>
        <dbReference type="ARBA" id="ARBA00022800"/>
    </source>
</evidence>
<dbReference type="RefSeq" id="WP_282011470.1">
    <property type="nucleotide sequence ID" value="NZ_OX336137.1"/>
</dbReference>
<comment type="cofactor">
    <cofactor evidence="1">
        <name>Mg(2+)</name>
        <dbReference type="ChEBI" id="CHEBI:18420"/>
    </cofactor>
</comment>
<evidence type="ECO:0000259" key="12">
    <source>
        <dbReference type="Pfam" id="PF01743"/>
    </source>
</evidence>
<dbReference type="Proteomes" id="UP001157733">
    <property type="component" value="Chromosome"/>
</dbReference>
<evidence type="ECO:0000256" key="1">
    <source>
        <dbReference type="ARBA" id="ARBA00001946"/>
    </source>
</evidence>
<evidence type="ECO:0000256" key="2">
    <source>
        <dbReference type="ARBA" id="ARBA00022679"/>
    </source>
</evidence>
<sequence>MPEAHRPQLEQLHRLGHTHPVYVVGGTLRDRAMNKSCADFDFACVDAPLLARRFAADHRLTLVPLDGTPGRETFRVVIQRNVYFDFSTLQGTTLEDDLAHRDFTVNAMGQLLEDYIHERDTVQDPFHGRRDIEDRVLRALPGPVFEDDPLRLLRIHRFANTLGFDIDSATTQHITETRGRIRDVAAERLSYELLILLGTAHAHVERLVETGLLSALIPELAPHFGNAPGALLPESGDEALRILDRLEILLVETEKISPKHRTRFRDFIEVPPRRALLKLATLLRPLETNDTGDAFAALLARTDSPAIGIMKGLRLSNDNIRFTDRALTIHRYLVEHTETLAGEADGDDASGMYQLCKLAEDDLFSATILATAVKMEREDDLQSFLLALNRIVEFYLDTYRPAQEQPALLNGRTLLRKFQLAPSPKFKTILDRVEEARVLGRVSTRSEAEALAAELIQQLQLNQET</sequence>
<keyword evidence="5" id="KW-0479">Metal-binding</keyword>
<evidence type="ECO:0000256" key="10">
    <source>
        <dbReference type="ARBA" id="ARBA00022884"/>
    </source>
</evidence>
<dbReference type="InterPro" id="IPR050124">
    <property type="entry name" value="tRNA_CCA-adding_enzyme"/>
</dbReference>
<gene>
    <name evidence="14" type="ORF">NSPWAT_1718</name>
</gene>
<dbReference type="InterPro" id="IPR043519">
    <property type="entry name" value="NT_sf"/>
</dbReference>
<proteinExistence type="inferred from homology"/>
<keyword evidence="6" id="KW-0547">Nucleotide-binding</keyword>
<evidence type="ECO:0000256" key="5">
    <source>
        <dbReference type="ARBA" id="ARBA00022723"/>
    </source>
</evidence>
<evidence type="ECO:0000256" key="11">
    <source>
        <dbReference type="RuleBase" id="RU003953"/>
    </source>
</evidence>
<comment type="similarity">
    <text evidence="11">Belongs to the tRNA nucleotidyltransferase/poly(A) polymerase family.</text>
</comment>
<dbReference type="EC" id="2.7.7.-" evidence="14"/>